<reference evidence="8 9" key="1">
    <citation type="submission" date="2024-01" db="EMBL/GenBank/DDBJ databases">
        <authorList>
            <person name="Allen C."/>
            <person name="Tagirdzhanova G."/>
        </authorList>
    </citation>
    <scope>NUCLEOTIDE SEQUENCE [LARGE SCALE GENOMIC DNA]</scope>
</reference>
<dbReference type="Pfam" id="PF00172">
    <property type="entry name" value="Zn_clus"/>
    <property type="match status" value="1"/>
</dbReference>
<evidence type="ECO:0000256" key="4">
    <source>
        <dbReference type="ARBA" id="ARBA00023163"/>
    </source>
</evidence>
<evidence type="ECO:0000256" key="6">
    <source>
        <dbReference type="SAM" id="MobiDB-lite"/>
    </source>
</evidence>
<dbReference type="PANTHER" id="PTHR47338">
    <property type="entry name" value="ZN(II)2CYS6 TRANSCRIPTION FACTOR (EUROFUNG)-RELATED"/>
    <property type="match status" value="1"/>
</dbReference>
<evidence type="ECO:0000313" key="8">
    <source>
        <dbReference type="EMBL" id="CAK7227961.1"/>
    </source>
</evidence>
<keyword evidence="4" id="KW-0804">Transcription</keyword>
<name>A0ABP0C9V1_9PEZI</name>
<proteinExistence type="predicted"/>
<dbReference type="CDD" id="cd12148">
    <property type="entry name" value="fungal_TF_MHR"/>
    <property type="match status" value="1"/>
</dbReference>
<dbReference type="InterPro" id="IPR007219">
    <property type="entry name" value="XnlR_reg_dom"/>
</dbReference>
<dbReference type="SUPFAM" id="SSF57701">
    <property type="entry name" value="Zn2/Cys6 DNA-binding domain"/>
    <property type="match status" value="1"/>
</dbReference>
<dbReference type="Gene3D" id="4.10.240.10">
    <property type="entry name" value="Zn(2)-C6 fungal-type DNA-binding domain"/>
    <property type="match status" value="1"/>
</dbReference>
<keyword evidence="9" id="KW-1185">Reference proteome</keyword>
<dbReference type="Proteomes" id="UP001642482">
    <property type="component" value="Unassembled WGS sequence"/>
</dbReference>
<dbReference type="InterPro" id="IPR001138">
    <property type="entry name" value="Zn2Cys6_DnaBD"/>
</dbReference>
<dbReference type="PANTHER" id="PTHR47338:SF25">
    <property type="entry name" value="TRANSCRIPTION FACTOR"/>
    <property type="match status" value="1"/>
</dbReference>
<evidence type="ECO:0000256" key="5">
    <source>
        <dbReference type="ARBA" id="ARBA00023242"/>
    </source>
</evidence>
<dbReference type="CDD" id="cd00067">
    <property type="entry name" value="GAL4"/>
    <property type="match status" value="1"/>
</dbReference>
<evidence type="ECO:0000259" key="7">
    <source>
        <dbReference type="PROSITE" id="PS50048"/>
    </source>
</evidence>
<dbReference type="InterPro" id="IPR036864">
    <property type="entry name" value="Zn2-C6_fun-type_DNA-bd_sf"/>
</dbReference>
<feature type="region of interest" description="Disordered" evidence="6">
    <location>
        <begin position="602"/>
        <end position="621"/>
    </location>
</feature>
<comment type="caution">
    <text evidence="8">The sequence shown here is derived from an EMBL/GenBank/DDBJ whole genome shotgun (WGS) entry which is preliminary data.</text>
</comment>
<dbReference type="InterPro" id="IPR050815">
    <property type="entry name" value="TF_fung"/>
</dbReference>
<keyword evidence="3" id="KW-0805">Transcription regulation</keyword>
<keyword evidence="2" id="KW-0479">Metal-binding</keyword>
<dbReference type="Pfam" id="PF04082">
    <property type="entry name" value="Fungal_trans"/>
    <property type="match status" value="1"/>
</dbReference>
<gene>
    <name evidence="8" type="ORF">SEUCBS140593_006752</name>
</gene>
<keyword evidence="5" id="KW-0539">Nucleus</keyword>
<accession>A0ABP0C9V1</accession>
<evidence type="ECO:0000256" key="2">
    <source>
        <dbReference type="ARBA" id="ARBA00022723"/>
    </source>
</evidence>
<dbReference type="EMBL" id="CAWUHD010000076">
    <property type="protein sequence ID" value="CAK7227961.1"/>
    <property type="molecule type" value="Genomic_DNA"/>
</dbReference>
<evidence type="ECO:0000256" key="3">
    <source>
        <dbReference type="ARBA" id="ARBA00023015"/>
    </source>
</evidence>
<protein>
    <recommendedName>
        <fullName evidence="7">Zn(2)-C6 fungal-type domain-containing protein</fullName>
    </recommendedName>
</protein>
<feature type="domain" description="Zn(2)-C6 fungal-type" evidence="7">
    <location>
        <begin position="16"/>
        <end position="46"/>
    </location>
</feature>
<dbReference type="PROSITE" id="PS50048">
    <property type="entry name" value="ZN2_CY6_FUNGAL_2"/>
    <property type="match status" value="1"/>
</dbReference>
<dbReference type="SMART" id="SM00906">
    <property type="entry name" value="Fungal_trans"/>
    <property type="match status" value="1"/>
</dbReference>
<sequence>MEPGLRREPGGRTPQACDACRKSKTKCSGTRPKCRRCIKRKTPCTWPPSYNVPGTPESLPEVSPTEQHVQTAHFSSQTAVSPDGTSSVISTGRPALPPRLLDIFYERHHDVEFCGFLHKPTTTMAGLEAKAPFLATAIASLGALYLENDDLARQCAALGLPTCPIGLSAFYGQQAISLGRQLFDEPSIYTIQAFLVLAMRELIAWRDFKAWTYTGTALRISHALQLGVELDADQQMAQRNNVGPRQRETRRRTFWACFVVDRIIAYACHHRFYISLPPPSAAGSAVYGSRGGSEDVRLPSKDSAFAYDENEPGPWLNDFVSAASEDSAQRHALSRISITPFYTVMVGLWGDMAVLHATGGRRCLQHTPADPDGAFFKANSALVDFATRVVPPALHWSAANYRLHGTTGPGQAQAFVQFNFLLHHARCIMHHEYLPQLDMQYFPPGSLGAFGELGVDQVLASDAAGLPPDYADKSLIDPCIDAVNVITEMATALYDNQANPQDMARSRAILQSTVVAHAIMTAAGVHLWVVYTQSCDKCPKPVARAKFLLLLRIIQSWEPRWPVAAAWGETLGLLYKLYEYSYGTEPVPEFASWEAGEDAAISPSMPGHGSDESTPNWKAGESSACRDHQGLSYGDMLPDPATVGQSLHDKVRSILGHPLHAPDVKRKNLRAFSQSLWQQQAWMLPELMGGTNNGFSDINSSLLM</sequence>
<dbReference type="PROSITE" id="PS00463">
    <property type="entry name" value="ZN2_CY6_FUNGAL_1"/>
    <property type="match status" value="1"/>
</dbReference>
<organism evidence="8 9">
    <name type="scientific">Sporothrix eucalyptigena</name>
    <dbReference type="NCBI Taxonomy" id="1812306"/>
    <lineage>
        <taxon>Eukaryota</taxon>
        <taxon>Fungi</taxon>
        <taxon>Dikarya</taxon>
        <taxon>Ascomycota</taxon>
        <taxon>Pezizomycotina</taxon>
        <taxon>Sordariomycetes</taxon>
        <taxon>Sordariomycetidae</taxon>
        <taxon>Ophiostomatales</taxon>
        <taxon>Ophiostomataceae</taxon>
        <taxon>Sporothrix</taxon>
    </lineage>
</organism>
<comment type="subcellular location">
    <subcellularLocation>
        <location evidence="1">Nucleus</location>
    </subcellularLocation>
</comment>
<evidence type="ECO:0000313" key="9">
    <source>
        <dbReference type="Proteomes" id="UP001642482"/>
    </source>
</evidence>
<dbReference type="SMART" id="SM00066">
    <property type="entry name" value="GAL4"/>
    <property type="match status" value="1"/>
</dbReference>
<evidence type="ECO:0000256" key="1">
    <source>
        <dbReference type="ARBA" id="ARBA00004123"/>
    </source>
</evidence>